<name>A0A645ITU8_9ZZZZ</name>
<comment type="caution">
    <text evidence="1">The sequence shown here is derived from an EMBL/GenBank/DDBJ whole genome shotgun (WGS) entry which is preliminary data.</text>
</comment>
<accession>A0A645ITU8</accession>
<organism evidence="1">
    <name type="scientific">bioreactor metagenome</name>
    <dbReference type="NCBI Taxonomy" id="1076179"/>
    <lineage>
        <taxon>unclassified sequences</taxon>
        <taxon>metagenomes</taxon>
        <taxon>ecological metagenomes</taxon>
    </lineage>
</organism>
<dbReference type="AlphaFoldDB" id="A0A645ITU8"/>
<gene>
    <name evidence="1" type="ORF">SDC9_199463</name>
</gene>
<evidence type="ECO:0000313" key="1">
    <source>
        <dbReference type="EMBL" id="MPN51814.1"/>
    </source>
</evidence>
<proteinExistence type="predicted"/>
<dbReference type="EMBL" id="VSSQ01117308">
    <property type="protein sequence ID" value="MPN51814.1"/>
    <property type="molecule type" value="Genomic_DNA"/>
</dbReference>
<protein>
    <submittedName>
        <fullName evidence="1">Uncharacterized protein</fullName>
    </submittedName>
</protein>
<sequence>MDVHPTGDTSPAIPGIEQSPLTVDVSVEVVRPTLVGIVREVEYRDGSRLPEMSLPARKYLPFINLPYAVIRELFGIVFYVRGRKPRVPVGEHTIDMEPGKLCPVFTIFGVVGKSCFGE</sequence>
<reference evidence="1" key="1">
    <citation type="submission" date="2019-08" db="EMBL/GenBank/DDBJ databases">
        <authorList>
            <person name="Kucharzyk K."/>
            <person name="Murdoch R.W."/>
            <person name="Higgins S."/>
            <person name="Loffler F."/>
        </authorList>
    </citation>
    <scope>NUCLEOTIDE SEQUENCE</scope>
</reference>